<dbReference type="InterPro" id="IPR006665">
    <property type="entry name" value="OmpA-like"/>
</dbReference>
<dbReference type="Gene3D" id="3.30.1330.60">
    <property type="entry name" value="OmpA-like domain"/>
    <property type="match status" value="1"/>
</dbReference>
<feature type="coiled-coil region" evidence="1">
    <location>
        <begin position="4"/>
        <end position="56"/>
    </location>
</feature>
<dbReference type="InterPro" id="IPR036737">
    <property type="entry name" value="OmpA-like_sf"/>
</dbReference>
<dbReference type="PANTHER" id="PTHR30329">
    <property type="entry name" value="STATOR ELEMENT OF FLAGELLAR MOTOR COMPLEX"/>
    <property type="match status" value="1"/>
</dbReference>
<dbReference type="PROSITE" id="PS51123">
    <property type="entry name" value="OMPA_2"/>
    <property type="match status" value="1"/>
</dbReference>
<dbReference type="SUPFAM" id="SSF103088">
    <property type="entry name" value="OmpA-like"/>
    <property type="match status" value="1"/>
</dbReference>
<dbReference type="Pfam" id="PF00691">
    <property type="entry name" value="OmpA"/>
    <property type="match status" value="1"/>
</dbReference>
<reference evidence="3" key="1">
    <citation type="journal article" date="2014" name="Front. Microbiol.">
        <title>High frequency of phylogenetically diverse reductive dehalogenase-homologous genes in deep subseafloor sedimentary metagenomes.</title>
        <authorList>
            <person name="Kawai M."/>
            <person name="Futagami T."/>
            <person name="Toyoda A."/>
            <person name="Takaki Y."/>
            <person name="Nishi S."/>
            <person name="Hori S."/>
            <person name="Arai W."/>
            <person name="Tsubouchi T."/>
            <person name="Morono Y."/>
            <person name="Uchiyama I."/>
            <person name="Ito T."/>
            <person name="Fujiyama A."/>
            <person name="Inagaki F."/>
            <person name="Takami H."/>
        </authorList>
    </citation>
    <scope>NUCLEOTIDE SEQUENCE</scope>
    <source>
        <strain evidence="3">Expedition CK06-06</strain>
    </source>
</reference>
<evidence type="ECO:0000259" key="2">
    <source>
        <dbReference type="PROSITE" id="PS51123"/>
    </source>
</evidence>
<keyword evidence="1" id="KW-0175">Coiled coil</keyword>
<feature type="domain" description="OmpA-like" evidence="2">
    <location>
        <begin position="86"/>
        <end position="214"/>
    </location>
</feature>
<gene>
    <name evidence="3" type="ORF">S01H1_30604</name>
</gene>
<dbReference type="InterPro" id="IPR050330">
    <property type="entry name" value="Bact_OuterMem_StrucFunc"/>
</dbReference>
<evidence type="ECO:0000256" key="1">
    <source>
        <dbReference type="SAM" id="Coils"/>
    </source>
</evidence>
<accession>X0UC39</accession>
<evidence type="ECO:0000313" key="3">
    <source>
        <dbReference type="EMBL" id="GAF86020.1"/>
    </source>
</evidence>
<protein>
    <recommendedName>
        <fullName evidence="2">OmpA-like domain-containing protein</fullName>
    </recommendedName>
</protein>
<name>X0UC39_9ZZZZ</name>
<dbReference type="AlphaFoldDB" id="X0UC39"/>
<proteinExistence type="predicted"/>
<dbReference type="EMBL" id="BARS01018842">
    <property type="protein sequence ID" value="GAF86020.1"/>
    <property type="molecule type" value="Genomic_DNA"/>
</dbReference>
<dbReference type="CDD" id="cd07185">
    <property type="entry name" value="OmpA_C-like"/>
    <property type="match status" value="1"/>
</dbReference>
<feature type="non-terminal residue" evidence="3">
    <location>
        <position position="1"/>
    </location>
</feature>
<dbReference type="PANTHER" id="PTHR30329:SF21">
    <property type="entry name" value="LIPOPROTEIN YIAD-RELATED"/>
    <property type="match status" value="1"/>
</dbReference>
<sequence>GSKLQTNNLSINQLQRQLNDATNACKVKTDALQQTLTALEQNLDEKKKLIDTMSKQLLHGGMALPIELSTMLEDFEEGSDMVTYDADRGIVKFKSDLLFEKGSDRVTSSATASIKSLCSILNSEEGKKFDIIIAGHTDDIPIAKPETRAKHPTNWHLSAHRAISVLNLMKSNETNFERMSVRGFGEYRPLEPNAPGKKGNPQNRRVEIYIVPKGV</sequence>
<organism evidence="3">
    <name type="scientific">marine sediment metagenome</name>
    <dbReference type="NCBI Taxonomy" id="412755"/>
    <lineage>
        <taxon>unclassified sequences</taxon>
        <taxon>metagenomes</taxon>
        <taxon>ecological metagenomes</taxon>
    </lineage>
</organism>
<comment type="caution">
    <text evidence="3">The sequence shown here is derived from an EMBL/GenBank/DDBJ whole genome shotgun (WGS) entry which is preliminary data.</text>
</comment>